<dbReference type="Gene3D" id="1.10.287.110">
    <property type="entry name" value="DnaJ domain"/>
    <property type="match status" value="1"/>
</dbReference>
<keyword evidence="4" id="KW-0999">Mitochondrion inner membrane</keyword>
<name>A0AAU9IVQ6_9CILI</name>
<keyword evidence="7" id="KW-0496">Mitochondrion</keyword>
<keyword evidence="6" id="KW-0811">Translocation</keyword>
<evidence type="ECO:0000256" key="3">
    <source>
        <dbReference type="ARBA" id="ARBA00022448"/>
    </source>
</evidence>
<sequence>MWGPLLRKLLMTYGMKYAKTFIVATVRALEKSGYQPQKFFEEMLSKTTFSKTAFNRPMTTEEALKILNVQSHSTKEEIEENFKTLYGKNSSEKGGSVYIQCKVMSAKDHLLNNKE</sequence>
<dbReference type="GO" id="GO:0005744">
    <property type="term" value="C:TIM23 mitochondrial import inner membrane translocase complex"/>
    <property type="evidence" value="ECO:0007669"/>
    <property type="project" value="InterPro"/>
</dbReference>
<keyword evidence="10" id="KW-1185">Reference proteome</keyword>
<dbReference type="Pfam" id="PF03656">
    <property type="entry name" value="Pam16"/>
    <property type="match status" value="1"/>
</dbReference>
<reference evidence="9" key="1">
    <citation type="submission" date="2021-09" db="EMBL/GenBank/DDBJ databases">
        <authorList>
            <consortium name="AG Swart"/>
            <person name="Singh M."/>
            <person name="Singh A."/>
            <person name="Seah K."/>
            <person name="Emmerich C."/>
        </authorList>
    </citation>
    <scope>NUCLEOTIDE SEQUENCE</scope>
    <source>
        <strain evidence="9">ATCC30299</strain>
    </source>
</reference>
<evidence type="ECO:0000256" key="7">
    <source>
        <dbReference type="ARBA" id="ARBA00023128"/>
    </source>
</evidence>
<keyword evidence="5" id="KW-0653">Protein transport</keyword>
<evidence type="ECO:0000256" key="5">
    <source>
        <dbReference type="ARBA" id="ARBA00022927"/>
    </source>
</evidence>
<dbReference type="InterPro" id="IPR005341">
    <property type="entry name" value="Tim16"/>
</dbReference>
<comment type="subcellular location">
    <subcellularLocation>
        <location evidence="1">Mitochondrion inner membrane</location>
        <topology evidence="1">Peripheral membrane protein</topology>
    </subcellularLocation>
</comment>
<proteinExistence type="inferred from homology"/>
<dbReference type="EMBL" id="CAJZBQ010000021">
    <property type="protein sequence ID" value="CAG9318907.1"/>
    <property type="molecule type" value="Genomic_DNA"/>
</dbReference>
<dbReference type="PANTHER" id="PTHR12388:SF0">
    <property type="entry name" value="MITOCHONDRIAL IMPORT INNER MEMBRANE TRANSLOCASE SUBUNIT TIM16"/>
    <property type="match status" value="1"/>
</dbReference>
<evidence type="ECO:0000256" key="1">
    <source>
        <dbReference type="ARBA" id="ARBA00004637"/>
    </source>
</evidence>
<dbReference type="GO" id="GO:0030150">
    <property type="term" value="P:protein import into mitochondrial matrix"/>
    <property type="evidence" value="ECO:0007669"/>
    <property type="project" value="InterPro"/>
</dbReference>
<keyword evidence="8" id="KW-0472">Membrane</keyword>
<organism evidence="9 10">
    <name type="scientific">Blepharisma stoltei</name>
    <dbReference type="NCBI Taxonomy" id="1481888"/>
    <lineage>
        <taxon>Eukaryota</taxon>
        <taxon>Sar</taxon>
        <taxon>Alveolata</taxon>
        <taxon>Ciliophora</taxon>
        <taxon>Postciliodesmatophora</taxon>
        <taxon>Heterotrichea</taxon>
        <taxon>Heterotrichida</taxon>
        <taxon>Blepharismidae</taxon>
        <taxon>Blepharisma</taxon>
    </lineage>
</organism>
<evidence type="ECO:0000256" key="8">
    <source>
        <dbReference type="ARBA" id="ARBA00023136"/>
    </source>
</evidence>
<gene>
    <name evidence="9" type="ORF">BSTOLATCC_MIC22267</name>
</gene>
<protein>
    <submittedName>
        <fullName evidence="9">Uncharacterized protein</fullName>
    </submittedName>
</protein>
<evidence type="ECO:0000313" key="10">
    <source>
        <dbReference type="Proteomes" id="UP001162131"/>
    </source>
</evidence>
<comment type="similarity">
    <text evidence="2">Belongs to the TIM16/PAM16 family.</text>
</comment>
<comment type="caution">
    <text evidence="9">The sequence shown here is derived from an EMBL/GenBank/DDBJ whole genome shotgun (WGS) entry which is preliminary data.</text>
</comment>
<evidence type="ECO:0000256" key="2">
    <source>
        <dbReference type="ARBA" id="ARBA00008817"/>
    </source>
</evidence>
<dbReference type="Proteomes" id="UP001162131">
    <property type="component" value="Unassembled WGS sequence"/>
</dbReference>
<evidence type="ECO:0000313" key="9">
    <source>
        <dbReference type="EMBL" id="CAG9318907.1"/>
    </source>
</evidence>
<accession>A0AAU9IVQ6</accession>
<evidence type="ECO:0000256" key="4">
    <source>
        <dbReference type="ARBA" id="ARBA00022792"/>
    </source>
</evidence>
<dbReference type="PANTHER" id="PTHR12388">
    <property type="entry name" value="MITOCHONDRIA ASSOCIATED GRANULOCYTE MACROPHAGE CSF SIGNALING MOLECULE"/>
    <property type="match status" value="1"/>
</dbReference>
<evidence type="ECO:0000256" key="6">
    <source>
        <dbReference type="ARBA" id="ARBA00023010"/>
    </source>
</evidence>
<keyword evidence="3" id="KW-0813">Transport</keyword>
<dbReference type="AlphaFoldDB" id="A0AAU9IVQ6"/>
<dbReference type="InterPro" id="IPR036869">
    <property type="entry name" value="J_dom_sf"/>
</dbReference>